<sequence length="338" mass="39439">MRINQEVKQLSEKFGILAKRMEVVKNGVYRITAANGADYCLKRMPYPLSQIRWIDKTLQRMRRKGSIRLGWRNLRENSGKRLFAKLQQDSPPFILIPWLKGAWPSSLSKKQMRECGILLAKFHQSSAQIKVPAGGKQNMLGSWPALLRLDQRKLLVIIRKARRNGFNSPLDRMLQAHGSELLNMAGSSMRALRRSRYRLICRKTRPTLCHGDFGPTNAIRTGKGISLIDFETLRVDLRAYDLNRAIYNFCQCQNWNFSVARSLLDGYQTVCKLKREDYEMLRVLLRFPRGICRLLDHYDLSTAKAKRKVERDFPRILFHERQRGLFLRKLDAYAGIRR</sequence>
<comment type="caution">
    <text evidence="2">The sequence shown here is derived from an EMBL/GenBank/DDBJ whole genome shotgun (WGS) entry which is preliminary data.</text>
</comment>
<reference evidence="2" key="1">
    <citation type="submission" date="2019-10" db="EMBL/GenBank/DDBJ databases">
        <title>Description of Paenibacillus glebae sp. nov.</title>
        <authorList>
            <person name="Carlier A."/>
            <person name="Qi S."/>
        </authorList>
    </citation>
    <scope>NUCLEOTIDE SEQUENCE</scope>
    <source>
        <strain evidence="2">LMG 31456</strain>
    </source>
</reference>
<dbReference type="GO" id="GO:0042601">
    <property type="term" value="C:endospore-forming forespore"/>
    <property type="evidence" value="ECO:0007669"/>
    <property type="project" value="TreeGrafter"/>
</dbReference>
<proteinExistence type="predicted"/>
<dbReference type="InterPro" id="IPR002575">
    <property type="entry name" value="Aminoglycoside_PTrfase"/>
</dbReference>
<dbReference type="InterPro" id="IPR011009">
    <property type="entry name" value="Kinase-like_dom_sf"/>
</dbReference>
<keyword evidence="3" id="KW-1185">Reference proteome</keyword>
<dbReference type="Proteomes" id="UP000641588">
    <property type="component" value="Unassembled WGS sequence"/>
</dbReference>
<dbReference type="Gene3D" id="3.30.200.20">
    <property type="entry name" value="Phosphorylase Kinase, domain 1"/>
    <property type="match status" value="1"/>
</dbReference>
<gene>
    <name evidence="2" type="ORF">GC093_33450</name>
</gene>
<evidence type="ECO:0000259" key="1">
    <source>
        <dbReference type="Pfam" id="PF01636"/>
    </source>
</evidence>
<dbReference type="InterPro" id="IPR047175">
    <property type="entry name" value="CotS-like"/>
</dbReference>
<dbReference type="Gene3D" id="3.90.1200.10">
    <property type="match status" value="1"/>
</dbReference>
<dbReference type="EMBL" id="WHOD01000128">
    <property type="protein sequence ID" value="NOU98101.1"/>
    <property type="molecule type" value="Genomic_DNA"/>
</dbReference>
<evidence type="ECO:0000313" key="3">
    <source>
        <dbReference type="Proteomes" id="UP000641588"/>
    </source>
</evidence>
<dbReference type="SUPFAM" id="SSF56112">
    <property type="entry name" value="Protein kinase-like (PK-like)"/>
    <property type="match status" value="1"/>
</dbReference>
<dbReference type="RefSeq" id="WP_171656351.1">
    <property type="nucleotide sequence ID" value="NZ_WHOD01000128.1"/>
</dbReference>
<accession>A0A972H812</accession>
<dbReference type="Pfam" id="PF01636">
    <property type="entry name" value="APH"/>
    <property type="match status" value="1"/>
</dbReference>
<dbReference type="PANTHER" id="PTHR39179:SF1">
    <property type="entry name" value="SPORE COAT PROTEIN I"/>
    <property type="match status" value="1"/>
</dbReference>
<feature type="domain" description="Aminoglycoside phosphotransferase" evidence="1">
    <location>
        <begin position="26"/>
        <end position="251"/>
    </location>
</feature>
<dbReference type="AlphaFoldDB" id="A0A972H812"/>
<evidence type="ECO:0000313" key="2">
    <source>
        <dbReference type="EMBL" id="NOU98101.1"/>
    </source>
</evidence>
<dbReference type="PANTHER" id="PTHR39179">
    <property type="entry name" value="SPORE COAT PROTEIN I"/>
    <property type="match status" value="1"/>
</dbReference>
<protein>
    <submittedName>
        <fullName evidence="2">Phosphotransferase</fullName>
    </submittedName>
</protein>
<name>A0A972H812_9BACL</name>
<organism evidence="2 3">
    <name type="scientific">Paenibacillus foliorum</name>
    <dbReference type="NCBI Taxonomy" id="2654974"/>
    <lineage>
        <taxon>Bacteria</taxon>
        <taxon>Bacillati</taxon>
        <taxon>Bacillota</taxon>
        <taxon>Bacilli</taxon>
        <taxon>Bacillales</taxon>
        <taxon>Paenibacillaceae</taxon>
        <taxon>Paenibacillus</taxon>
    </lineage>
</organism>